<evidence type="ECO:0000313" key="2">
    <source>
        <dbReference type="Proteomes" id="UP000297861"/>
    </source>
</evidence>
<evidence type="ECO:0000313" key="1">
    <source>
        <dbReference type="EMBL" id="TFD96869.1"/>
    </source>
</evidence>
<accession>A0A4Y8L2J2</accession>
<gene>
    <name evidence="1" type="ORF">E2605_08630</name>
</gene>
<proteinExistence type="predicted"/>
<dbReference type="EMBL" id="SOML01000004">
    <property type="protein sequence ID" value="TFD96869.1"/>
    <property type="molecule type" value="Genomic_DNA"/>
</dbReference>
<organism evidence="1 2">
    <name type="scientific">Dysgonomonas capnocytophagoides</name>
    <dbReference type="NCBI Taxonomy" id="45254"/>
    <lineage>
        <taxon>Bacteria</taxon>
        <taxon>Pseudomonadati</taxon>
        <taxon>Bacteroidota</taxon>
        <taxon>Bacteroidia</taxon>
        <taxon>Bacteroidales</taxon>
        <taxon>Dysgonomonadaceae</taxon>
        <taxon>Dysgonomonas</taxon>
    </lineage>
</organism>
<keyword evidence="2" id="KW-1185">Reference proteome</keyword>
<protein>
    <submittedName>
        <fullName evidence="1">Uncharacterized protein</fullName>
    </submittedName>
</protein>
<dbReference type="RefSeq" id="WP_134436146.1">
    <property type="nucleotide sequence ID" value="NZ_SOML01000004.1"/>
</dbReference>
<dbReference type="Proteomes" id="UP000297861">
    <property type="component" value="Unassembled WGS sequence"/>
</dbReference>
<dbReference type="AlphaFoldDB" id="A0A4Y8L2J2"/>
<comment type="caution">
    <text evidence="1">The sequence shown here is derived from an EMBL/GenBank/DDBJ whole genome shotgun (WGS) entry which is preliminary data.</text>
</comment>
<name>A0A4Y8L2J2_9BACT</name>
<reference evidence="1 2" key="1">
    <citation type="submission" date="2019-03" db="EMBL/GenBank/DDBJ databases">
        <title>San Antonio Military Medical Center submission to MRSN (WRAIR), pending publication.</title>
        <authorList>
            <person name="Blyth D.M."/>
            <person name="Mccarthy S.L."/>
            <person name="Schall S.E."/>
            <person name="Stam J.A."/>
            <person name="Ong A.C."/>
            <person name="Mcgann P.T."/>
        </authorList>
    </citation>
    <scope>NUCLEOTIDE SEQUENCE [LARGE SCALE GENOMIC DNA]</scope>
    <source>
        <strain evidence="1 2">MRSN571793</strain>
    </source>
</reference>
<sequence length="60" mass="6763">MSNLILKYLSFISSIELKKNLSIFSFAQLHNPTKAEVIIRQSVIIVGFRLQNGREAISGK</sequence>